<dbReference type="EMBL" id="GL883024">
    <property type="protein sequence ID" value="EGG16281.1"/>
    <property type="molecule type" value="Genomic_DNA"/>
</dbReference>
<organism evidence="1 2">
    <name type="scientific">Cavenderia fasciculata</name>
    <name type="common">Slime mold</name>
    <name type="synonym">Dictyostelium fasciculatum</name>
    <dbReference type="NCBI Taxonomy" id="261658"/>
    <lineage>
        <taxon>Eukaryota</taxon>
        <taxon>Amoebozoa</taxon>
        <taxon>Evosea</taxon>
        <taxon>Eumycetozoa</taxon>
        <taxon>Dictyostelia</taxon>
        <taxon>Acytosteliales</taxon>
        <taxon>Cavenderiaceae</taxon>
        <taxon>Cavenderia</taxon>
    </lineage>
</organism>
<reference evidence="2" key="1">
    <citation type="journal article" date="2011" name="Genome Res.">
        <title>Phylogeny-wide analysis of social amoeba genomes highlights ancient origins for complex intercellular communication.</title>
        <authorList>
            <person name="Heidel A.J."/>
            <person name="Lawal H.M."/>
            <person name="Felder M."/>
            <person name="Schilde C."/>
            <person name="Helps N.R."/>
            <person name="Tunggal B."/>
            <person name="Rivero F."/>
            <person name="John U."/>
            <person name="Schleicher M."/>
            <person name="Eichinger L."/>
            <person name="Platzer M."/>
            <person name="Noegel A.A."/>
            <person name="Schaap P."/>
            <person name="Gloeckner G."/>
        </authorList>
    </citation>
    <scope>NUCLEOTIDE SEQUENCE [LARGE SCALE GENOMIC DNA]</scope>
    <source>
        <strain evidence="2">SH3</strain>
    </source>
</reference>
<accession>F4Q799</accession>
<proteinExistence type="predicted"/>
<dbReference type="RefSeq" id="XP_004354665.1">
    <property type="nucleotide sequence ID" value="XM_004354613.1"/>
</dbReference>
<evidence type="ECO:0000313" key="1">
    <source>
        <dbReference type="EMBL" id="EGG16281.1"/>
    </source>
</evidence>
<gene>
    <name evidence="1" type="ORF">DFA_09311</name>
</gene>
<dbReference type="Proteomes" id="UP000007797">
    <property type="component" value="Unassembled WGS sequence"/>
</dbReference>
<name>F4Q799_CACFS</name>
<dbReference type="AlphaFoldDB" id="F4Q799"/>
<protein>
    <submittedName>
        <fullName evidence="1">Uncharacterized protein</fullName>
    </submittedName>
</protein>
<dbReference type="GeneID" id="14868353"/>
<keyword evidence="2" id="KW-1185">Reference proteome</keyword>
<sequence length="615" mass="65723">MPSNSHYHHHRSLESISTSATAFSTSSSGELEIIELDWAACGGRCEYFDKSVWIGGVIPSTSNYHAVINVSADDDESGPITMYIMSDLQVGAMTVVANGRYVVTIEAGTSHVDIVQDLLLSGNYQFTIDSKMTLNVGNSIQASQGQISFFGSDMTFGYGSFVDGCSLVIQTSDVDGSFSSIDGIYFDTAKIFAQGTFNFGGKSYFSNLVGWYLQDTTLNLNGDAVIANSTISVKTIVLDQGTLEIGAGSTLTTYDNVTVFAPGVIQLDAGSNFDTQRSENNPGPVHLLLTVVSDAGSNLTLGNFDLLSLNASTLHGDTIVNDYLDGEISFVDTYFGQLTYYISASVNIESSGCTYNEIRAVSNYKSDSVYYMFSGYNELTSTDGVSSAYSTQFFLNVGATFNISNGDVELLADGSSIVVSSHSTLVVSNATLVVSDINVSALQGNGHIVIENSQITSHLVLQRVIVNITTNSHINGLAEASQSTINIIVGNVSPAGDNDDVVYFAQDYVGFDASFNIISPILPSQAIVNVNGQYKDTNGTFSFGLLQDSKGSYPQITADTPYFLVSSPNPISINTTLCSFSTPSATSLQPTFSIIQQLSSNNNNNNNYLLTLTFN</sequence>
<evidence type="ECO:0000313" key="2">
    <source>
        <dbReference type="Proteomes" id="UP000007797"/>
    </source>
</evidence>
<dbReference type="KEGG" id="dfa:DFA_09311"/>